<protein>
    <submittedName>
        <fullName evidence="1">Uncharacterized protein</fullName>
    </submittedName>
</protein>
<dbReference type="EMBL" id="JAINUG010000107">
    <property type="protein sequence ID" value="KAJ8396412.1"/>
    <property type="molecule type" value="Genomic_DNA"/>
</dbReference>
<sequence>MQNALCVVRQLGPGKRCDVTPSLRSAMHQLTSTSALARTNTVPGPYWLQLSSALPRRLQLTHWPGRCLHRFCSIGPTSLPRTTSSVT</sequence>
<keyword evidence="2" id="KW-1185">Reference proteome</keyword>
<proteinExistence type="predicted"/>
<evidence type="ECO:0000313" key="1">
    <source>
        <dbReference type="EMBL" id="KAJ8396412.1"/>
    </source>
</evidence>
<dbReference type="Proteomes" id="UP001221898">
    <property type="component" value="Unassembled WGS sequence"/>
</dbReference>
<dbReference type="AlphaFoldDB" id="A0AAD7S619"/>
<name>A0AAD7S619_9TELE</name>
<reference evidence="1" key="1">
    <citation type="journal article" date="2023" name="Science">
        <title>Genome structures resolve the early diversification of teleost fishes.</title>
        <authorList>
            <person name="Parey E."/>
            <person name="Louis A."/>
            <person name="Montfort J."/>
            <person name="Bouchez O."/>
            <person name="Roques C."/>
            <person name="Iampietro C."/>
            <person name="Lluch J."/>
            <person name="Castinel A."/>
            <person name="Donnadieu C."/>
            <person name="Desvignes T."/>
            <person name="Floi Bucao C."/>
            <person name="Jouanno E."/>
            <person name="Wen M."/>
            <person name="Mejri S."/>
            <person name="Dirks R."/>
            <person name="Jansen H."/>
            <person name="Henkel C."/>
            <person name="Chen W.J."/>
            <person name="Zahm M."/>
            <person name="Cabau C."/>
            <person name="Klopp C."/>
            <person name="Thompson A.W."/>
            <person name="Robinson-Rechavi M."/>
            <person name="Braasch I."/>
            <person name="Lecointre G."/>
            <person name="Bobe J."/>
            <person name="Postlethwait J.H."/>
            <person name="Berthelot C."/>
            <person name="Roest Crollius H."/>
            <person name="Guiguen Y."/>
        </authorList>
    </citation>
    <scope>NUCLEOTIDE SEQUENCE</scope>
    <source>
        <strain evidence="1">NC1722</strain>
    </source>
</reference>
<comment type="caution">
    <text evidence="1">The sequence shown here is derived from an EMBL/GenBank/DDBJ whole genome shotgun (WGS) entry which is preliminary data.</text>
</comment>
<gene>
    <name evidence="1" type="ORF">AAFF_G00019890</name>
</gene>
<evidence type="ECO:0000313" key="2">
    <source>
        <dbReference type="Proteomes" id="UP001221898"/>
    </source>
</evidence>
<accession>A0AAD7S619</accession>
<organism evidence="1 2">
    <name type="scientific">Aldrovandia affinis</name>
    <dbReference type="NCBI Taxonomy" id="143900"/>
    <lineage>
        <taxon>Eukaryota</taxon>
        <taxon>Metazoa</taxon>
        <taxon>Chordata</taxon>
        <taxon>Craniata</taxon>
        <taxon>Vertebrata</taxon>
        <taxon>Euteleostomi</taxon>
        <taxon>Actinopterygii</taxon>
        <taxon>Neopterygii</taxon>
        <taxon>Teleostei</taxon>
        <taxon>Notacanthiformes</taxon>
        <taxon>Halosauridae</taxon>
        <taxon>Aldrovandia</taxon>
    </lineage>
</organism>